<dbReference type="EMBL" id="CP031423">
    <property type="protein sequence ID" value="AZS35681.1"/>
    <property type="molecule type" value="Genomic_DNA"/>
</dbReference>
<organism evidence="2 3">
    <name type="scientific">Microbacterium lemovicicum</name>
    <dbReference type="NCBI Taxonomy" id="1072463"/>
    <lineage>
        <taxon>Bacteria</taxon>
        <taxon>Bacillati</taxon>
        <taxon>Actinomycetota</taxon>
        <taxon>Actinomycetes</taxon>
        <taxon>Micrococcales</taxon>
        <taxon>Microbacteriaceae</taxon>
        <taxon>Microbacterium</taxon>
    </lineage>
</organism>
<feature type="compositionally biased region" description="Basic and acidic residues" evidence="1">
    <location>
        <begin position="49"/>
        <end position="62"/>
    </location>
</feature>
<dbReference type="AlphaFoldDB" id="A0A3Q9IW22"/>
<name>A0A3Q9IW22_9MICO</name>
<feature type="compositionally biased region" description="Basic residues" evidence="1">
    <location>
        <begin position="63"/>
        <end position="73"/>
    </location>
</feature>
<dbReference type="RefSeq" id="WP_127094472.1">
    <property type="nucleotide sequence ID" value="NZ_CP031423.1"/>
</dbReference>
<accession>A0A3Q9IW22</accession>
<evidence type="ECO:0000256" key="1">
    <source>
        <dbReference type="SAM" id="MobiDB-lite"/>
    </source>
</evidence>
<sequence>MRNKLLLIGGVVFLAYVLGSRAGKGESLAHQLVREWNDPKARKRRHKAYEKSSKALEKSAKDAKKKLHKLAGS</sequence>
<feature type="region of interest" description="Disordered" evidence="1">
    <location>
        <begin position="39"/>
        <end position="73"/>
    </location>
</feature>
<reference evidence="2 3" key="1">
    <citation type="submission" date="2018-08" db="EMBL/GenBank/DDBJ databases">
        <title>Microbacterium lemovicicum sp. nov., a bacterium isolated from a natural uranium-rich soil.</title>
        <authorList>
            <person name="ORTET P."/>
        </authorList>
    </citation>
    <scope>NUCLEOTIDE SEQUENCE [LARGE SCALE GENOMIC DNA]</scope>
    <source>
        <strain evidence="2 3">Viu22</strain>
    </source>
</reference>
<keyword evidence="3" id="KW-1185">Reference proteome</keyword>
<evidence type="ECO:0000313" key="2">
    <source>
        <dbReference type="EMBL" id="AZS35681.1"/>
    </source>
</evidence>
<evidence type="ECO:0008006" key="4">
    <source>
        <dbReference type="Google" id="ProtNLM"/>
    </source>
</evidence>
<evidence type="ECO:0000313" key="3">
    <source>
        <dbReference type="Proteomes" id="UP000276888"/>
    </source>
</evidence>
<gene>
    <name evidence="2" type="ORF">CVS47_00276</name>
</gene>
<dbReference type="OrthoDB" id="5023513at2"/>
<protein>
    <recommendedName>
        <fullName evidence="4">YtxH domain-containing protein</fullName>
    </recommendedName>
</protein>
<dbReference type="KEGG" id="mlv:CVS47_00276"/>
<dbReference type="Proteomes" id="UP000276888">
    <property type="component" value="Chromosome"/>
</dbReference>
<proteinExistence type="predicted"/>